<organism evidence="5 6">
    <name type="scientific">Chelonoidis abingdonii</name>
    <name type="common">Abingdon island giant tortoise</name>
    <name type="synonym">Testudo abingdonii</name>
    <dbReference type="NCBI Taxonomy" id="106734"/>
    <lineage>
        <taxon>Eukaryota</taxon>
        <taxon>Metazoa</taxon>
        <taxon>Chordata</taxon>
        <taxon>Craniata</taxon>
        <taxon>Vertebrata</taxon>
        <taxon>Euteleostomi</taxon>
        <taxon>Archelosauria</taxon>
        <taxon>Testudinata</taxon>
        <taxon>Testudines</taxon>
        <taxon>Cryptodira</taxon>
        <taxon>Durocryptodira</taxon>
        <taxon>Testudinoidea</taxon>
        <taxon>Testudinidae</taxon>
        <taxon>Chelonoidis</taxon>
    </lineage>
</organism>
<dbReference type="GO" id="GO:0005737">
    <property type="term" value="C:cytoplasm"/>
    <property type="evidence" value="ECO:0007669"/>
    <property type="project" value="TreeGrafter"/>
</dbReference>
<dbReference type="Ensembl" id="ENSCABT00000026602.1">
    <property type="protein sequence ID" value="ENSCABP00000024277.1"/>
    <property type="gene ID" value="ENSCABG00000017898.1"/>
</dbReference>
<comment type="caution">
    <text evidence="3">Lacks conserved residue(s) required for the propagation of feature annotation.</text>
</comment>
<dbReference type="PROSITE" id="PS50203">
    <property type="entry name" value="CALPAIN_CAT"/>
    <property type="match status" value="1"/>
</dbReference>
<dbReference type="GO" id="GO:0006508">
    <property type="term" value="P:proteolysis"/>
    <property type="evidence" value="ECO:0007669"/>
    <property type="project" value="InterPro"/>
</dbReference>
<reference evidence="5" key="1">
    <citation type="submission" date="2025-08" db="UniProtKB">
        <authorList>
            <consortium name="Ensembl"/>
        </authorList>
    </citation>
    <scope>IDENTIFICATION</scope>
</reference>
<dbReference type="Pfam" id="PF00648">
    <property type="entry name" value="Peptidase_C2"/>
    <property type="match status" value="1"/>
</dbReference>
<evidence type="ECO:0000313" key="6">
    <source>
        <dbReference type="Proteomes" id="UP000694404"/>
    </source>
</evidence>
<dbReference type="GeneTree" id="ENSGT00940000160090"/>
<proteinExistence type="inferred from homology"/>
<evidence type="ECO:0000256" key="3">
    <source>
        <dbReference type="PROSITE-ProRule" id="PRU00239"/>
    </source>
</evidence>
<dbReference type="AlphaFoldDB" id="A0A8C0IZ57"/>
<comment type="similarity">
    <text evidence="1">Belongs to the peptidase C2 family.</text>
</comment>
<feature type="active site" evidence="2">
    <location>
        <position position="109"/>
    </location>
</feature>
<keyword evidence="6" id="KW-1185">Reference proteome</keyword>
<evidence type="ECO:0000313" key="5">
    <source>
        <dbReference type="Ensembl" id="ENSCABP00000024277.1"/>
    </source>
</evidence>
<accession>A0A8C0IZ57</accession>
<evidence type="ECO:0000256" key="1">
    <source>
        <dbReference type="ARBA" id="ARBA00007623"/>
    </source>
</evidence>
<reference evidence="5" key="2">
    <citation type="submission" date="2025-09" db="UniProtKB">
        <authorList>
            <consortium name="Ensembl"/>
        </authorList>
    </citation>
    <scope>IDENTIFICATION</scope>
</reference>
<evidence type="ECO:0000256" key="2">
    <source>
        <dbReference type="PIRSR" id="PIRSR622684-1"/>
    </source>
</evidence>
<dbReference type="SUPFAM" id="SSF54001">
    <property type="entry name" value="Cysteine proteinases"/>
    <property type="match status" value="1"/>
</dbReference>
<sequence>MKKEILTLLTKWKVLEYVDYVLEGLGSNGKAVKYLNQDYEALRQQCLQSGTLFKDEEFPAGPSALGYRDLGPYSPKTQGIVWKRPTETARPYFIDIHFYLETCMFLGDCWLLAAIASLTLDQEILHRIVPKDQSFQKNYAGIFHFQFWQFGEWVDVVVDDRLPTKNGQLLFLHSEEGNEFWSALLEKAYAK</sequence>
<dbReference type="InterPro" id="IPR038765">
    <property type="entry name" value="Papain-like_cys_pep_sf"/>
</dbReference>
<dbReference type="PANTHER" id="PTHR10183:SF374">
    <property type="entry name" value="CALPAIN-8"/>
    <property type="match status" value="1"/>
</dbReference>
<dbReference type="InterPro" id="IPR022684">
    <property type="entry name" value="Calpain_cysteine_protease"/>
</dbReference>
<name>A0A8C0IZ57_CHEAB</name>
<protein>
    <recommendedName>
        <fullName evidence="4">Calpain catalytic domain-containing protein</fullName>
    </recommendedName>
</protein>
<evidence type="ECO:0000259" key="4">
    <source>
        <dbReference type="PROSITE" id="PS50203"/>
    </source>
</evidence>
<feature type="domain" description="Calpain catalytic" evidence="4">
    <location>
        <begin position="52"/>
        <end position="191"/>
    </location>
</feature>
<dbReference type="InterPro" id="IPR001300">
    <property type="entry name" value="Peptidase_C2_calpain_cat"/>
</dbReference>
<dbReference type="GO" id="GO:0004198">
    <property type="term" value="F:calcium-dependent cysteine-type endopeptidase activity"/>
    <property type="evidence" value="ECO:0007669"/>
    <property type="project" value="InterPro"/>
</dbReference>
<dbReference type="Proteomes" id="UP000694404">
    <property type="component" value="Unplaced"/>
</dbReference>
<dbReference type="SMART" id="SM00230">
    <property type="entry name" value="CysPc"/>
    <property type="match status" value="1"/>
</dbReference>
<dbReference type="PANTHER" id="PTHR10183">
    <property type="entry name" value="CALPAIN"/>
    <property type="match status" value="1"/>
</dbReference>
<dbReference type="PRINTS" id="PR00704">
    <property type="entry name" value="CALPAIN"/>
</dbReference>